<evidence type="ECO:0000256" key="4">
    <source>
        <dbReference type="ARBA" id="ARBA00022692"/>
    </source>
</evidence>
<accession>A0A2P8C7E2</accession>
<keyword evidence="4 7" id="KW-0812">Transmembrane</keyword>
<evidence type="ECO:0000313" key="10">
    <source>
        <dbReference type="Proteomes" id="UP000240621"/>
    </source>
</evidence>
<dbReference type="Proteomes" id="UP000396862">
    <property type="component" value="Unassembled WGS sequence"/>
</dbReference>
<reference evidence="8 11" key="2">
    <citation type="submission" date="2019-10" db="EMBL/GenBank/DDBJ databases">
        <title>Prolixibacter strains distinguished by the presence of nitrate reductase genes were adept at nitrate-dependent anaerobic corrosion of metallic iron and carbon steel.</title>
        <authorList>
            <person name="Iino T."/>
            <person name="Shono N."/>
            <person name="Ito K."/>
            <person name="Nakamura R."/>
            <person name="Sueoka K."/>
            <person name="Harayama S."/>
            <person name="Ohkuma M."/>
        </authorList>
    </citation>
    <scope>NUCLEOTIDE SEQUENCE [LARGE SCALE GENOMIC DNA]</scope>
    <source>
        <strain evidence="8 11">MIC1-1</strain>
    </source>
</reference>
<protein>
    <recommendedName>
        <fullName evidence="7">UPF0056 membrane protein</fullName>
    </recommendedName>
</protein>
<evidence type="ECO:0000313" key="9">
    <source>
        <dbReference type="EMBL" id="PSK80878.1"/>
    </source>
</evidence>
<dbReference type="NCBIfam" id="TIGR00427">
    <property type="entry name" value="NAAT family transporter"/>
    <property type="match status" value="1"/>
</dbReference>
<dbReference type="Proteomes" id="UP000240621">
    <property type="component" value="Unassembled WGS sequence"/>
</dbReference>
<evidence type="ECO:0000256" key="5">
    <source>
        <dbReference type="ARBA" id="ARBA00022989"/>
    </source>
</evidence>
<keyword evidence="5 7" id="KW-1133">Transmembrane helix</keyword>
<keyword evidence="3" id="KW-1003">Cell membrane</keyword>
<dbReference type="RefSeq" id="WP_211297897.1">
    <property type="nucleotide sequence ID" value="NZ_BLAU01000001.1"/>
</dbReference>
<dbReference type="EMBL" id="PYGC01000012">
    <property type="protein sequence ID" value="PSK80878.1"/>
    <property type="molecule type" value="Genomic_DNA"/>
</dbReference>
<dbReference type="GO" id="GO:0005886">
    <property type="term" value="C:plasma membrane"/>
    <property type="evidence" value="ECO:0007669"/>
    <property type="project" value="UniProtKB-SubCell"/>
</dbReference>
<proteinExistence type="inferred from homology"/>
<evidence type="ECO:0000256" key="1">
    <source>
        <dbReference type="ARBA" id="ARBA00004651"/>
    </source>
</evidence>
<evidence type="ECO:0000313" key="11">
    <source>
        <dbReference type="Proteomes" id="UP000396862"/>
    </source>
</evidence>
<comment type="subcellular location">
    <subcellularLocation>
        <location evidence="1 7">Cell membrane</location>
        <topology evidence="1 7">Multi-pass membrane protein</topology>
    </subcellularLocation>
</comment>
<feature type="transmembrane region" description="Helical" evidence="7">
    <location>
        <begin position="20"/>
        <end position="48"/>
    </location>
</feature>
<evidence type="ECO:0000256" key="3">
    <source>
        <dbReference type="ARBA" id="ARBA00022475"/>
    </source>
</evidence>
<feature type="transmembrane region" description="Helical" evidence="7">
    <location>
        <begin position="84"/>
        <end position="106"/>
    </location>
</feature>
<dbReference type="PANTHER" id="PTHR33508:SF1">
    <property type="entry name" value="UPF0056 MEMBRANE PROTEIN YHCE"/>
    <property type="match status" value="1"/>
</dbReference>
<keyword evidence="11" id="KW-1185">Reference proteome</keyword>
<dbReference type="Pfam" id="PF01914">
    <property type="entry name" value="MarC"/>
    <property type="match status" value="1"/>
</dbReference>
<dbReference type="EMBL" id="BLAU01000001">
    <property type="protein sequence ID" value="GET22283.1"/>
    <property type="molecule type" value="Genomic_DNA"/>
</dbReference>
<dbReference type="AlphaFoldDB" id="A0A2P8C7E2"/>
<keyword evidence="6 7" id="KW-0472">Membrane</keyword>
<feature type="transmembrane region" description="Helical" evidence="7">
    <location>
        <begin position="60"/>
        <end position="78"/>
    </location>
</feature>
<evidence type="ECO:0000256" key="6">
    <source>
        <dbReference type="ARBA" id="ARBA00023136"/>
    </source>
</evidence>
<comment type="similarity">
    <text evidence="2 7">Belongs to the UPF0056 (MarC) family.</text>
</comment>
<organism evidence="9 10">
    <name type="scientific">Prolixibacter denitrificans</name>
    <dbReference type="NCBI Taxonomy" id="1541063"/>
    <lineage>
        <taxon>Bacteria</taxon>
        <taxon>Pseudomonadati</taxon>
        <taxon>Bacteroidota</taxon>
        <taxon>Bacteroidia</taxon>
        <taxon>Marinilabiliales</taxon>
        <taxon>Prolixibacteraceae</taxon>
        <taxon>Prolixibacter</taxon>
    </lineage>
</organism>
<feature type="transmembrane region" description="Helical" evidence="7">
    <location>
        <begin position="191"/>
        <end position="211"/>
    </location>
</feature>
<gene>
    <name evidence="9" type="ORF">CLV93_11213</name>
    <name evidence="8" type="ORF">JCM18694_25290</name>
</gene>
<reference evidence="9 10" key="1">
    <citation type="submission" date="2018-03" db="EMBL/GenBank/DDBJ databases">
        <title>Genomic Encyclopedia of Archaeal and Bacterial Type Strains, Phase II (KMG-II): from individual species to whole genera.</title>
        <authorList>
            <person name="Goeker M."/>
        </authorList>
    </citation>
    <scope>NUCLEOTIDE SEQUENCE [LARGE SCALE GENOMIC DNA]</scope>
    <source>
        <strain evidence="9 10">DSM 27267</strain>
    </source>
</reference>
<sequence length="225" mass="24766">MQNKLFNGYNYSVKNNNMNHLLSFSLTVFMGFFAIMNPITNIPIFLSLTDEADFPTRKRIAKSATFTALIIVLAFIIIGKYIFMAFGLTIPGFKIAGGILVFYVGFEMLQSKKSTIHHSDKIVIDEGMAISPLAIPILAGPGTIVTAMNYVTQSNIWHMIITSVIFGVMILLTYLAFVYSDYILRLVGHKIIVVMSKIMGLILGIIGANMVTEGVRIAFHLGGAS</sequence>
<dbReference type="PANTHER" id="PTHR33508">
    <property type="entry name" value="UPF0056 MEMBRANE PROTEIN YHCE"/>
    <property type="match status" value="1"/>
</dbReference>
<comment type="caution">
    <text evidence="9">The sequence shown here is derived from an EMBL/GenBank/DDBJ whole genome shotgun (WGS) entry which is preliminary data.</text>
</comment>
<evidence type="ECO:0000256" key="7">
    <source>
        <dbReference type="RuleBase" id="RU362048"/>
    </source>
</evidence>
<name>A0A2P8C7E2_9BACT</name>
<evidence type="ECO:0000313" key="8">
    <source>
        <dbReference type="EMBL" id="GET22283.1"/>
    </source>
</evidence>
<feature type="transmembrane region" description="Helical" evidence="7">
    <location>
        <begin position="127"/>
        <end position="150"/>
    </location>
</feature>
<evidence type="ECO:0000256" key="2">
    <source>
        <dbReference type="ARBA" id="ARBA00009784"/>
    </source>
</evidence>
<feature type="transmembrane region" description="Helical" evidence="7">
    <location>
        <begin position="156"/>
        <end position="179"/>
    </location>
</feature>
<dbReference type="InterPro" id="IPR002771">
    <property type="entry name" value="Multi_antbiot-R_MarC"/>
</dbReference>